<accession>A0ACA9SBR2</accession>
<keyword evidence="2" id="KW-1185">Reference proteome</keyword>
<dbReference type="Proteomes" id="UP000789920">
    <property type="component" value="Unassembled WGS sequence"/>
</dbReference>
<feature type="non-terminal residue" evidence="1">
    <location>
        <position position="47"/>
    </location>
</feature>
<name>A0ACA9SBR2_9GLOM</name>
<evidence type="ECO:0000313" key="2">
    <source>
        <dbReference type="Proteomes" id="UP000789920"/>
    </source>
</evidence>
<gene>
    <name evidence="1" type="ORF">RPERSI_LOCUS29277</name>
</gene>
<feature type="non-terminal residue" evidence="1">
    <location>
        <position position="1"/>
    </location>
</feature>
<comment type="caution">
    <text evidence="1">The sequence shown here is derived from an EMBL/GenBank/DDBJ whole genome shotgun (WGS) entry which is preliminary data.</text>
</comment>
<sequence length="47" mass="5289">DTGSTALQIISLRRGLKRLGGHLQENKKDVPAARALKKKIAKEKRFF</sequence>
<evidence type="ECO:0000313" key="1">
    <source>
        <dbReference type="EMBL" id="CAG8834697.1"/>
    </source>
</evidence>
<protein>
    <submittedName>
        <fullName evidence="1">18186_t:CDS:1</fullName>
    </submittedName>
</protein>
<proteinExistence type="predicted"/>
<reference evidence="1" key="1">
    <citation type="submission" date="2021-06" db="EMBL/GenBank/DDBJ databases">
        <authorList>
            <person name="Kallberg Y."/>
            <person name="Tangrot J."/>
            <person name="Rosling A."/>
        </authorList>
    </citation>
    <scope>NUCLEOTIDE SEQUENCE</scope>
    <source>
        <strain evidence="1">MA461A</strain>
    </source>
</reference>
<organism evidence="1 2">
    <name type="scientific">Racocetra persica</name>
    <dbReference type="NCBI Taxonomy" id="160502"/>
    <lineage>
        <taxon>Eukaryota</taxon>
        <taxon>Fungi</taxon>
        <taxon>Fungi incertae sedis</taxon>
        <taxon>Mucoromycota</taxon>
        <taxon>Glomeromycotina</taxon>
        <taxon>Glomeromycetes</taxon>
        <taxon>Diversisporales</taxon>
        <taxon>Gigasporaceae</taxon>
        <taxon>Racocetra</taxon>
    </lineage>
</organism>
<dbReference type="EMBL" id="CAJVQC010109891">
    <property type="protein sequence ID" value="CAG8834697.1"/>
    <property type="molecule type" value="Genomic_DNA"/>
</dbReference>